<comment type="caution">
    <text evidence="1">The sequence shown here is derived from an EMBL/GenBank/DDBJ whole genome shotgun (WGS) entry which is preliminary data.</text>
</comment>
<proteinExistence type="predicted"/>
<organism evidence="1 2">
    <name type="scientific">Marasmiellus scandens</name>
    <dbReference type="NCBI Taxonomy" id="2682957"/>
    <lineage>
        <taxon>Eukaryota</taxon>
        <taxon>Fungi</taxon>
        <taxon>Dikarya</taxon>
        <taxon>Basidiomycota</taxon>
        <taxon>Agaricomycotina</taxon>
        <taxon>Agaricomycetes</taxon>
        <taxon>Agaricomycetidae</taxon>
        <taxon>Agaricales</taxon>
        <taxon>Marasmiineae</taxon>
        <taxon>Omphalotaceae</taxon>
        <taxon>Marasmiellus</taxon>
    </lineage>
</organism>
<evidence type="ECO:0000313" key="1">
    <source>
        <dbReference type="EMBL" id="KAK7457013.1"/>
    </source>
</evidence>
<dbReference type="EMBL" id="JBANRG010000020">
    <property type="protein sequence ID" value="KAK7457013.1"/>
    <property type="molecule type" value="Genomic_DNA"/>
</dbReference>
<reference evidence="1 2" key="1">
    <citation type="submission" date="2024-01" db="EMBL/GenBank/DDBJ databases">
        <title>A draft genome for the cacao thread blight pathogen Marasmiellus scandens.</title>
        <authorList>
            <person name="Baruah I.K."/>
            <person name="Leung J."/>
            <person name="Bukari Y."/>
            <person name="Amoako-Attah I."/>
            <person name="Meinhardt L.W."/>
            <person name="Bailey B.A."/>
            <person name="Cohen S.P."/>
        </authorList>
    </citation>
    <scope>NUCLEOTIDE SEQUENCE [LARGE SCALE GENOMIC DNA]</scope>
    <source>
        <strain evidence="1 2">GH-19</strain>
    </source>
</reference>
<name>A0ABR1JFE5_9AGAR</name>
<dbReference type="Proteomes" id="UP001498398">
    <property type="component" value="Unassembled WGS sequence"/>
</dbReference>
<protein>
    <submittedName>
        <fullName evidence="1">Uncharacterized protein</fullName>
    </submittedName>
</protein>
<keyword evidence="2" id="KW-1185">Reference proteome</keyword>
<evidence type="ECO:0000313" key="2">
    <source>
        <dbReference type="Proteomes" id="UP001498398"/>
    </source>
</evidence>
<gene>
    <name evidence="1" type="ORF">VKT23_010316</name>
</gene>
<sequence length="61" mass="6854">MIEACSHVVTEDDVLRAFERLGLEENFAFVMGLEGNRIRVASQYGKDELERIDKGLGPEAQ</sequence>
<accession>A0ABR1JFE5</accession>